<dbReference type="Proteomes" id="UP001165092">
    <property type="component" value="Unassembled WGS sequence"/>
</dbReference>
<evidence type="ECO:0000313" key="1">
    <source>
        <dbReference type="EMBL" id="GLU46812.1"/>
    </source>
</evidence>
<reference evidence="1" key="1">
    <citation type="submission" date="2023-02" db="EMBL/GenBank/DDBJ databases">
        <title>Nocardiopsis ansamitocini NBRC 112285.</title>
        <authorList>
            <person name="Ichikawa N."/>
            <person name="Sato H."/>
            <person name="Tonouchi N."/>
        </authorList>
    </citation>
    <scope>NUCLEOTIDE SEQUENCE</scope>
    <source>
        <strain evidence="1">NBRC 112285</strain>
    </source>
</reference>
<sequence length="114" mass="12548">MVSAPDDVSKTEWASVEFKRLKEKTGGRLASVVEEGQAGYVDYDSYFFYGESKENPGRPEYRLVGVAKSGVATVSIVDLGGGEVGDPRLEGDFREKISQIAPRIFGRFVLRIPD</sequence>
<proteinExistence type="predicted"/>
<comment type="caution">
    <text evidence="1">The sequence shown here is derived from an EMBL/GenBank/DDBJ whole genome shotgun (WGS) entry which is preliminary data.</text>
</comment>
<gene>
    <name evidence="1" type="ORF">Nans01_11630</name>
</gene>
<organism evidence="1 2">
    <name type="scientific">Nocardiopsis ansamitocini</name>
    <dbReference type="NCBI Taxonomy" id="1670832"/>
    <lineage>
        <taxon>Bacteria</taxon>
        <taxon>Bacillati</taxon>
        <taxon>Actinomycetota</taxon>
        <taxon>Actinomycetes</taxon>
        <taxon>Streptosporangiales</taxon>
        <taxon>Nocardiopsidaceae</taxon>
        <taxon>Nocardiopsis</taxon>
    </lineage>
</organism>
<dbReference type="AlphaFoldDB" id="A0A9W6P486"/>
<protein>
    <submittedName>
        <fullName evidence="1">Uncharacterized protein</fullName>
    </submittedName>
</protein>
<accession>A0A9W6P486</accession>
<keyword evidence="2" id="KW-1185">Reference proteome</keyword>
<evidence type="ECO:0000313" key="2">
    <source>
        <dbReference type="Proteomes" id="UP001165092"/>
    </source>
</evidence>
<dbReference type="EMBL" id="BSQG01000001">
    <property type="protein sequence ID" value="GLU46812.1"/>
    <property type="molecule type" value="Genomic_DNA"/>
</dbReference>
<name>A0A9W6P486_9ACTN</name>